<proteinExistence type="predicted"/>
<dbReference type="eggNOG" id="ENOG5032VUI">
    <property type="taxonomic scope" value="Bacteria"/>
</dbReference>
<keyword evidence="2" id="KW-1185">Reference proteome</keyword>
<dbReference type="Proteomes" id="UP000030185">
    <property type="component" value="Unassembled WGS sequence"/>
</dbReference>
<reference evidence="1 2" key="1">
    <citation type="submission" date="2014-09" db="EMBL/GenBank/DDBJ databases">
        <title>Sporocytophaga myxococcoides PG-01 genome sequencing.</title>
        <authorList>
            <person name="Liu L."/>
            <person name="Gao P.J."/>
            <person name="Chen G.J."/>
            <person name="Wang L.S."/>
        </authorList>
    </citation>
    <scope>NUCLEOTIDE SEQUENCE [LARGE SCALE GENOMIC DNA]</scope>
    <source>
        <strain evidence="1 2">PG-01</strain>
    </source>
</reference>
<dbReference type="AlphaFoldDB" id="A0A098L9Y8"/>
<organism evidence="1 2">
    <name type="scientific">Sporocytophaga myxococcoides</name>
    <dbReference type="NCBI Taxonomy" id="153721"/>
    <lineage>
        <taxon>Bacteria</taxon>
        <taxon>Pseudomonadati</taxon>
        <taxon>Bacteroidota</taxon>
        <taxon>Cytophagia</taxon>
        <taxon>Cytophagales</taxon>
        <taxon>Cytophagaceae</taxon>
        <taxon>Sporocytophaga</taxon>
    </lineage>
</organism>
<gene>
    <name evidence="1" type="ORF">MYP_344</name>
</gene>
<protein>
    <submittedName>
        <fullName evidence="1">Uncharacterized protein</fullName>
    </submittedName>
</protein>
<evidence type="ECO:0000313" key="1">
    <source>
        <dbReference type="EMBL" id="GAL83118.1"/>
    </source>
</evidence>
<evidence type="ECO:0000313" key="2">
    <source>
        <dbReference type="Proteomes" id="UP000030185"/>
    </source>
</evidence>
<comment type="caution">
    <text evidence="1">The sequence shown here is derived from an EMBL/GenBank/DDBJ whole genome shotgun (WGS) entry which is preliminary data.</text>
</comment>
<dbReference type="EMBL" id="BBLT01000001">
    <property type="protein sequence ID" value="GAL83118.1"/>
    <property type="molecule type" value="Genomic_DNA"/>
</dbReference>
<accession>A0A098L9Y8</accession>
<name>A0A098L9Y8_9BACT</name>
<dbReference type="RefSeq" id="WP_045457554.1">
    <property type="nucleotide sequence ID" value="NZ_BBLT01000001.1"/>
</dbReference>
<sequence length="256" mass="29199">MTQEKNIQQENIAAIYINEETGERLIFTRDQLINQLQKICPSIHKSFDTTFSNEFKNLSSDLSEISPILFIGYRMAKENNNELLITCGDLLRNSANTIIAATQTLRCGFRLQSGILLRSVIEMCATVVHLIVKPDDLNKFLNDELISSKSISIADKQIPLFGKIYGILSKKQIHINSLHADWYPMREYNSSEEIPASVTLGMLGFSTMLLYITTELTFINAVENPKFWEIVEKGKVKFIPPDNSIFSWVDEKLKKK</sequence>